<evidence type="ECO:0000313" key="3">
    <source>
        <dbReference type="Proteomes" id="UP000198926"/>
    </source>
</evidence>
<dbReference type="InterPro" id="IPR018964">
    <property type="entry name" value="Phage_phiJL001_Gp84_C"/>
</dbReference>
<reference evidence="2 3" key="1">
    <citation type="submission" date="2016-10" db="EMBL/GenBank/DDBJ databases">
        <authorList>
            <person name="de Groot N.N."/>
        </authorList>
    </citation>
    <scope>NUCLEOTIDE SEQUENCE [LARGE SCALE GENOMIC DNA]</scope>
    <source>
        <strain evidence="2 3">DSM 29433</strain>
    </source>
</reference>
<feature type="domain" description="Bacteriophage phiJL001 Gp84 C-terminal" evidence="1">
    <location>
        <begin position="192"/>
        <end position="274"/>
    </location>
</feature>
<accession>A0A1I6LXJ2</accession>
<evidence type="ECO:0000313" key="2">
    <source>
        <dbReference type="EMBL" id="SFS08115.1"/>
    </source>
</evidence>
<keyword evidence="3" id="KW-1185">Reference proteome</keyword>
<proteinExistence type="predicted"/>
<name>A0A1I6LXJ2_9RHOB</name>
<evidence type="ECO:0000259" key="1">
    <source>
        <dbReference type="Pfam" id="PF09356"/>
    </source>
</evidence>
<dbReference type="NCBIfam" id="TIGR02218">
    <property type="entry name" value="phg_TIGR02218"/>
    <property type="match status" value="1"/>
</dbReference>
<dbReference type="Pfam" id="PF09356">
    <property type="entry name" value="Phage_BR0599"/>
    <property type="match status" value="1"/>
</dbReference>
<protein>
    <recommendedName>
        <fullName evidence="1">Bacteriophage phiJL001 Gp84 C-terminal domain-containing protein</fullName>
    </recommendedName>
</protein>
<organism evidence="2 3">
    <name type="scientific">Yoonia litorea</name>
    <dbReference type="NCBI Taxonomy" id="1123755"/>
    <lineage>
        <taxon>Bacteria</taxon>
        <taxon>Pseudomonadati</taxon>
        <taxon>Pseudomonadota</taxon>
        <taxon>Alphaproteobacteria</taxon>
        <taxon>Rhodobacterales</taxon>
        <taxon>Paracoccaceae</taxon>
        <taxon>Yoonia</taxon>
    </lineage>
</organism>
<dbReference type="AlphaFoldDB" id="A0A1I6LXJ2"/>
<dbReference type="STRING" id="1123755.SAMN05444714_0990"/>
<dbReference type="RefSeq" id="WP_090204668.1">
    <property type="nucleotide sequence ID" value="NZ_FOZM01000001.1"/>
</dbReference>
<dbReference type="EMBL" id="FOZM01000001">
    <property type="protein sequence ID" value="SFS08115.1"/>
    <property type="molecule type" value="Genomic_DNA"/>
</dbReference>
<dbReference type="InterPro" id="IPR011928">
    <property type="entry name" value="Phage_phiJL001_Gp84"/>
</dbReference>
<gene>
    <name evidence="2" type="ORF">SAMN05444714_0990</name>
</gene>
<dbReference type="OrthoDB" id="1633386at2"/>
<dbReference type="Pfam" id="PF09931">
    <property type="entry name" value="Phage_phiJL001_Gp84_N"/>
    <property type="match status" value="1"/>
</dbReference>
<dbReference type="Proteomes" id="UP000198926">
    <property type="component" value="Unassembled WGS sequence"/>
</dbReference>
<sequence length="293" mass="31611">MSRKALHTHLATGVTHSCRAWAVKRKDGVRFAFTDHDRPLQFGGYTFSPQGGLSTRAMVRSTGLSVDNTAAMGVLSDDRITDTDIVAGRFDGAEVTIWLVQWDQVAAREILFRGAIGEISRSDGAFEAELVGLAAPLNQPVGRTYMRTCDAGLGDAACGIALTGPEFMTDQTLVDDLASVVFPLEADGFAEGWFSQGICEVLSGPAKGLRQAILADETVSGTRLISLWAPFEIVPQTGDQLRLTAGCDKRAETCRDKFANFLNFRGFPDMPGDDWLMSVPRTGASNTGRSLVR</sequence>